<sequence length="145" mass="15940">MAENLSVRLIVPKSSAGQNPSNNNIVALADQYLKTFPDLGTKGVFNLTYTGYMTETEPAQALFMATNRTGEDIFDFSFVFDLKVDGQTIWEKTMISITEEDFGELPAETSMPLLISVPQGKEAGLLKAGDENTIQLSLSQLQRLV</sequence>
<dbReference type="RefSeq" id="WP_092478954.1">
    <property type="nucleotide sequence ID" value="NZ_FOXW01000001.1"/>
</dbReference>
<name>A0A1I5UIU6_9LACT</name>
<dbReference type="AlphaFoldDB" id="A0A1I5UIU6"/>
<keyword evidence="2" id="KW-1185">Reference proteome</keyword>
<dbReference type="EMBL" id="FOXW01000001">
    <property type="protein sequence ID" value="SFP95155.1"/>
    <property type="molecule type" value="Genomic_DNA"/>
</dbReference>
<protein>
    <submittedName>
        <fullName evidence="1">Uncharacterized protein</fullName>
    </submittedName>
</protein>
<dbReference type="STRING" id="82801.SAMN04488506_0016"/>
<reference evidence="1 2" key="1">
    <citation type="submission" date="2016-10" db="EMBL/GenBank/DDBJ databases">
        <authorList>
            <person name="de Groot N.N."/>
        </authorList>
    </citation>
    <scope>NUCLEOTIDE SEQUENCE [LARGE SCALE GENOMIC DNA]</scope>
    <source>
        <strain evidence="1 2">DSM 20581</strain>
    </source>
</reference>
<dbReference type="Proteomes" id="UP000199136">
    <property type="component" value="Unassembled WGS sequence"/>
</dbReference>
<gene>
    <name evidence="1" type="ORF">SAMN04488506_0016</name>
</gene>
<accession>A0A1I5UIU6</accession>
<dbReference type="OrthoDB" id="2164136at2"/>
<evidence type="ECO:0000313" key="1">
    <source>
        <dbReference type="EMBL" id="SFP95155.1"/>
    </source>
</evidence>
<organism evidence="1 2">
    <name type="scientific">Desemzia incerta</name>
    <dbReference type="NCBI Taxonomy" id="82801"/>
    <lineage>
        <taxon>Bacteria</taxon>
        <taxon>Bacillati</taxon>
        <taxon>Bacillota</taxon>
        <taxon>Bacilli</taxon>
        <taxon>Lactobacillales</taxon>
        <taxon>Carnobacteriaceae</taxon>
        <taxon>Desemzia</taxon>
    </lineage>
</organism>
<proteinExistence type="predicted"/>
<evidence type="ECO:0000313" key="2">
    <source>
        <dbReference type="Proteomes" id="UP000199136"/>
    </source>
</evidence>